<dbReference type="Proteomes" id="UP000219522">
    <property type="component" value="Unassembled WGS sequence"/>
</dbReference>
<accession>A0A7Z7N6Y8</accession>
<organism evidence="2 3">
    <name type="scientific">Caballeronia arationis</name>
    <dbReference type="NCBI Taxonomy" id="1777142"/>
    <lineage>
        <taxon>Bacteria</taxon>
        <taxon>Pseudomonadati</taxon>
        <taxon>Pseudomonadota</taxon>
        <taxon>Betaproteobacteria</taxon>
        <taxon>Burkholderiales</taxon>
        <taxon>Burkholderiaceae</taxon>
        <taxon>Caballeronia</taxon>
    </lineage>
</organism>
<proteinExistence type="predicted"/>
<evidence type="ECO:0000313" key="3">
    <source>
        <dbReference type="Proteomes" id="UP000219522"/>
    </source>
</evidence>
<evidence type="ECO:0000256" key="1">
    <source>
        <dbReference type="SAM" id="MobiDB-lite"/>
    </source>
</evidence>
<comment type="caution">
    <text evidence="2">The sequence shown here is derived from an EMBL/GenBank/DDBJ whole genome shotgun (WGS) entry which is preliminary data.</text>
</comment>
<feature type="region of interest" description="Disordered" evidence="1">
    <location>
        <begin position="83"/>
        <end position="102"/>
    </location>
</feature>
<gene>
    <name evidence="2" type="ORF">SAMN05446927_8118</name>
</gene>
<keyword evidence="3" id="KW-1185">Reference proteome</keyword>
<name>A0A7Z7N6Y8_9BURK</name>
<dbReference type="EMBL" id="OCSU01000004">
    <property type="protein sequence ID" value="SOE91221.1"/>
    <property type="molecule type" value="Genomic_DNA"/>
</dbReference>
<dbReference type="AlphaFoldDB" id="A0A7Z7N6Y8"/>
<protein>
    <submittedName>
        <fullName evidence="2">Uncharacterized protein</fullName>
    </submittedName>
</protein>
<evidence type="ECO:0000313" key="2">
    <source>
        <dbReference type="EMBL" id="SOE91221.1"/>
    </source>
</evidence>
<sequence length="202" mass="21843">MCEPALRRIPWAEAFSNKSARAEAPSRSRSRAAAFAKTSLTIACSPARVSGAHVCARAFAAVAPIGKTSGVSSRDESLLAASTVNGQGRRRRRAAQKTGPAVRAHFSNTQPVSAFNVETADFRSSDINFLLPRQWTDFCIERTTASRRPSGFRESLKHAFSSMPGVNVRAKRMGVHPVIVFAGSRPRPGHDGRSRILRATLA</sequence>
<reference evidence="2 3" key="1">
    <citation type="submission" date="2017-09" db="EMBL/GenBank/DDBJ databases">
        <authorList>
            <person name="Varghese N."/>
            <person name="Submissions S."/>
        </authorList>
    </citation>
    <scope>NUCLEOTIDE SEQUENCE [LARGE SCALE GENOMIC DNA]</scope>
    <source>
        <strain evidence="2 3">OK806</strain>
    </source>
</reference>